<keyword evidence="8" id="KW-0234">DNA repair</keyword>
<keyword evidence="7 9" id="KW-0460">Magnesium</keyword>
<comment type="cofactor">
    <cofactor evidence="9">
        <name>Mg(2+)</name>
        <dbReference type="ChEBI" id="CHEBI:18420"/>
    </cofactor>
    <cofactor evidence="9">
        <name>Mn(2+)</name>
        <dbReference type="ChEBI" id="CHEBI:29035"/>
    </cofactor>
    <text evidence="9">Probably binds two magnesium or manganese ions per subunit.</text>
</comment>
<feature type="site" description="Transition state stabilizer" evidence="10">
    <location>
        <position position="132"/>
    </location>
</feature>
<dbReference type="Proteomes" id="UP000694680">
    <property type="component" value="Chromosome 17"/>
</dbReference>
<dbReference type="GO" id="GO:0008311">
    <property type="term" value="F:double-stranded DNA 3'-5' DNA exonuclease activity"/>
    <property type="evidence" value="ECO:0007669"/>
    <property type="project" value="UniProtKB-EC"/>
</dbReference>
<comment type="catalytic activity">
    <reaction evidence="1">
        <text>Exonucleolytic cleavage in the 3'- to 5'-direction to yield nucleoside 5'-phosphates.</text>
        <dbReference type="EC" id="3.1.11.2"/>
    </reaction>
</comment>
<keyword evidence="5" id="KW-0227">DNA damage</keyword>
<evidence type="ECO:0000313" key="12">
    <source>
        <dbReference type="Ensembl" id="ENSGWIP00000004207.1"/>
    </source>
</evidence>
<name>A0A8C5G012_GOUWI</name>
<keyword evidence="9" id="KW-0464">Manganese</keyword>
<dbReference type="SUPFAM" id="SSF56219">
    <property type="entry name" value="DNase I-like"/>
    <property type="match status" value="1"/>
</dbReference>
<sequence length="198" mass="23109">MSRGVRFVSFNVNGRTNPIKRNRIEVVYLQETHLNSDEHKKLRRMGFTNLFSSSYKSGRRRGVAIFISKNLNFEMKDKEGRFVLVQGSIDGNLVTLMNVYAPPGSDLDFFKKIINMMLTQTQGFLICGGDLNIRPRPELDSSNRKVPESNTLYKKVTMLFQKVDLIDIWRELFPTRRDYSHYSAPHSLYTRIDFHNFC</sequence>
<keyword evidence="13" id="KW-1185">Reference proteome</keyword>
<feature type="binding site" evidence="9">
    <location>
        <position position="132"/>
    </location>
    <ligand>
        <name>Mg(2+)</name>
        <dbReference type="ChEBI" id="CHEBI:18420"/>
        <label>1</label>
    </ligand>
</feature>
<reference evidence="12" key="1">
    <citation type="submission" date="2020-06" db="EMBL/GenBank/DDBJ databases">
        <authorList>
            <consortium name="Wellcome Sanger Institute Data Sharing"/>
        </authorList>
    </citation>
    <scope>NUCLEOTIDE SEQUENCE [LARGE SCALE GENOMIC DNA]</scope>
</reference>
<dbReference type="GO" id="GO:0005634">
    <property type="term" value="C:nucleus"/>
    <property type="evidence" value="ECO:0007669"/>
    <property type="project" value="TreeGrafter"/>
</dbReference>
<dbReference type="AlphaFoldDB" id="A0A8C5G012"/>
<organism evidence="12 13">
    <name type="scientific">Gouania willdenowi</name>
    <name type="common">Blunt-snouted clingfish</name>
    <name type="synonym">Lepadogaster willdenowi</name>
    <dbReference type="NCBI Taxonomy" id="441366"/>
    <lineage>
        <taxon>Eukaryota</taxon>
        <taxon>Metazoa</taxon>
        <taxon>Chordata</taxon>
        <taxon>Craniata</taxon>
        <taxon>Vertebrata</taxon>
        <taxon>Euteleostomi</taxon>
        <taxon>Actinopterygii</taxon>
        <taxon>Neopterygii</taxon>
        <taxon>Teleostei</taxon>
        <taxon>Neoteleostei</taxon>
        <taxon>Acanthomorphata</taxon>
        <taxon>Ovalentaria</taxon>
        <taxon>Blenniimorphae</taxon>
        <taxon>Blenniiformes</taxon>
        <taxon>Gobiesocoidei</taxon>
        <taxon>Gobiesocidae</taxon>
        <taxon>Gobiesocinae</taxon>
        <taxon>Gouania</taxon>
    </lineage>
</organism>
<dbReference type="InterPro" id="IPR005135">
    <property type="entry name" value="Endo/exonuclease/phosphatase"/>
</dbReference>
<dbReference type="Ensembl" id="ENSGWIT00000004514.1">
    <property type="protein sequence ID" value="ENSGWIP00000004207.1"/>
    <property type="gene ID" value="ENSGWIG00000002256.1"/>
</dbReference>
<dbReference type="Gene3D" id="3.60.10.10">
    <property type="entry name" value="Endonuclease/exonuclease/phosphatase"/>
    <property type="match status" value="1"/>
</dbReference>
<evidence type="ECO:0000256" key="4">
    <source>
        <dbReference type="ARBA" id="ARBA00022723"/>
    </source>
</evidence>
<evidence type="ECO:0000256" key="5">
    <source>
        <dbReference type="ARBA" id="ARBA00022763"/>
    </source>
</evidence>
<dbReference type="GO" id="GO:0046872">
    <property type="term" value="F:metal ion binding"/>
    <property type="evidence" value="ECO:0007669"/>
    <property type="project" value="UniProtKB-KW"/>
</dbReference>
<reference evidence="12" key="2">
    <citation type="submission" date="2025-08" db="UniProtKB">
        <authorList>
            <consortium name="Ensembl"/>
        </authorList>
    </citation>
    <scope>IDENTIFICATION</scope>
</reference>
<keyword evidence="4 9" id="KW-0479">Metal-binding</keyword>
<reference evidence="12" key="3">
    <citation type="submission" date="2025-09" db="UniProtKB">
        <authorList>
            <consortium name="Ensembl"/>
        </authorList>
    </citation>
    <scope>IDENTIFICATION</scope>
</reference>
<evidence type="ECO:0000256" key="2">
    <source>
        <dbReference type="ARBA" id="ARBA00007092"/>
    </source>
</evidence>
<protein>
    <recommendedName>
        <fullName evidence="3">exodeoxyribonuclease III</fullName>
        <ecNumber evidence="3">3.1.11.2</ecNumber>
    </recommendedName>
</protein>
<dbReference type="Pfam" id="PF03372">
    <property type="entry name" value="Exo_endo_phos"/>
    <property type="match status" value="1"/>
</dbReference>
<dbReference type="GO" id="GO:0008081">
    <property type="term" value="F:phosphoric diester hydrolase activity"/>
    <property type="evidence" value="ECO:0007669"/>
    <property type="project" value="TreeGrafter"/>
</dbReference>
<feature type="binding site" evidence="9">
    <location>
        <position position="130"/>
    </location>
    <ligand>
        <name>Mg(2+)</name>
        <dbReference type="ChEBI" id="CHEBI:18420"/>
        <label>1</label>
    </ligand>
</feature>
<dbReference type="InterPro" id="IPR036691">
    <property type="entry name" value="Endo/exonu/phosph_ase_sf"/>
</dbReference>
<feature type="binding site" evidence="9">
    <location>
        <position position="11"/>
    </location>
    <ligand>
        <name>Mg(2+)</name>
        <dbReference type="ChEBI" id="CHEBI:18420"/>
        <label>1</label>
    </ligand>
</feature>
<evidence type="ECO:0000256" key="9">
    <source>
        <dbReference type="PIRSR" id="PIRSR604808-2"/>
    </source>
</evidence>
<evidence type="ECO:0000256" key="3">
    <source>
        <dbReference type="ARBA" id="ARBA00012115"/>
    </source>
</evidence>
<dbReference type="EC" id="3.1.11.2" evidence="3"/>
<evidence type="ECO:0000256" key="8">
    <source>
        <dbReference type="ARBA" id="ARBA00023204"/>
    </source>
</evidence>
<dbReference type="GO" id="GO:0003906">
    <property type="term" value="F:DNA-(apurinic or apyrimidinic site) endonuclease activity"/>
    <property type="evidence" value="ECO:0007669"/>
    <property type="project" value="TreeGrafter"/>
</dbReference>
<dbReference type="GO" id="GO:0006284">
    <property type="term" value="P:base-excision repair"/>
    <property type="evidence" value="ECO:0007669"/>
    <property type="project" value="TreeGrafter"/>
</dbReference>
<accession>A0A8C5G012</accession>
<comment type="similarity">
    <text evidence="2">Belongs to the DNA repair enzymes AP/ExoA family.</text>
</comment>
<evidence type="ECO:0000256" key="1">
    <source>
        <dbReference type="ARBA" id="ARBA00000493"/>
    </source>
</evidence>
<evidence type="ECO:0000313" key="13">
    <source>
        <dbReference type="Proteomes" id="UP000694680"/>
    </source>
</evidence>
<dbReference type="PANTHER" id="PTHR22748">
    <property type="entry name" value="AP ENDONUCLEASE"/>
    <property type="match status" value="1"/>
</dbReference>
<evidence type="ECO:0000256" key="6">
    <source>
        <dbReference type="ARBA" id="ARBA00022801"/>
    </source>
</evidence>
<feature type="binding site" evidence="9">
    <location>
        <position position="31"/>
    </location>
    <ligand>
        <name>Mg(2+)</name>
        <dbReference type="ChEBI" id="CHEBI:18420"/>
        <label>1</label>
    </ligand>
</feature>
<keyword evidence="6" id="KW-0378">Hydrolase</keyword>
<feature type="domain" description="Endonuclease/exonuclease/phosphatase" evidence="11">
    <location>
        <begin position="9"/>
        <end position="194"/>
    </location>
</feature>
<dbReference type="CDD" id="cd09076">
    <property type="entry name" value="L1-EN"/>
    <property type="match status" value="1"/>
</dbReference>
<evidence type="ECO:0000259" key="11">
    <source>
        <dbReference type="Pfam" id="PF03372"/>
    </source>
</evidence>
<dbReference type="InterPro" id="IPR004808">
    <property type="entry name" value="AP_endonuc_1"/>
</dbReference>
<dbReference type="PANTHER" id="PTHR22748:SF26">
    <property type="entry name" value="ENDONUCLEASE_EXONUCLEASE_PHOSPHATASE DOMAIN-CONTAINING PROTEIN"/>
    <property type="match status" value="1"/>
</dbReference>
<evidence type="ECO:0000256" key="10">
    <source>
        <dbReference type="PIRSR" id="PIRSR604808-3"/>
    </source>
</evidence>
<proteinExistence type="inferred from homology"/>
<evidence type="ECO:0000256" key="7">
    <source>
        <dbReference type="ARBA" id="ARBA00022842"/>
    </source>
</evidence>